<dbReference type="STRING" id="857967.G0R4T8"/>
<dbReference type="PANTHER" id="PTHR18929">
    <property type="entry name" value="PROTEIN DISULFIDE ISOMERASE"/>
    <property type="match status" value="1"/>
</dbReference>
<dbReference type="GeneID" id="14903582"/>
<gene>
    <name evidence="3" type="ORF">IMG5_194750</name>
</gene>
<proteinExistence type="inferred from homology"/>
<dbReference type="OMA" id="VFANKHP"/>
<dbReference type="OrthoDB" id="427280at2759"/>
<dbReference type="Proteomes" id="UP000008983">
    <property type="component" value="Unassembled WGS sequence"/>
</dbReference>
<dbReference type="RefSeq" id="XP_004024978.1">
    <property type="nucleotide sequence ID" value="XM_004024929.1"/>
</dbReference>
<dbReference type="GO" id="GO:0016757">
    <property type="term" value="F:glycosyltransferase activity"/>
    <property type="evidence" value="ECO:0007669"/>
    <property type="project" value="UniProtKB-KW"/>
</dbReference>
<dbReference type="GO" id="GO:0005783">
    <property type="term" value="C:endoplasmic reticulum"/>
    <property type="evidence" value="ECO:0007669"/>
    <property type="project" value="TreeGrafter"/>
</dbReference>
<dbReference type="EC" id="2.4.1.119" evidence="3"/>
<keyword evidence="3" id="KW-0328">Glycosyltransferase</keyword>
<dbReference type="GO" id="GO:0034976">
    <property type="term" value="P:response to endoplasmic reticulum stress"/>
    <property type="evidence" value="ECO:0007669"/>
    <property type="project" value="TreeGrafter"/>
</dbReference>
<dbReference type="GO" id="GO:0003756">
    <property type="term" value="F:protein disulfide isomerase activity"/>
    <property type="evidence" value="ECO:0007669"/>
    <property type="project" value="TreeGrafter"/>
</dbReference>
<dbReference type="PANTHER" id="PTHR18929:SF219">
    <property type="entry name" value="THIOREDOXIN"/>
    <property type="match status" value="1"/>
</dbReference>
<evidence type="ECO:0000313" key="3">
    <source>
        <dbReference type="EMBL" id="EGR27526.1"/>
    </source>
</evidence>
<dbReference type="eggNOG" id="KOG0190">
    <property type="taxonomic scope" value="Eukaryota"/>
</dbReference>
<keyword evidence="4" id="KW-1185">Reference proteome</keyword>
<evidence type="ECO:0000313" key="4">
    <source>
        <dbReference type="Proteomes" id="UP000008983"/>
    </source>
</evidence>
<dbReference type="InterPro" id="IPR013766">
    <property type="entry name" value="Thioredoxin_domain"/>
</dbReference>
<sequence length="326" mass="38834">MQTQDIRFGHIFDKKIRLQECSKTEKKQVDEDQENLLIIMYKKQDGEFNKIFFEDQQFKAHQLQQFIQKNELPLIMGFNEKAVEVIYKRNKDAVILVCWINCEKEEEVLKQLAKRKDKEFNIQFMISKIDDGFDYFERLIDFVGLQQQEQHQIVYAHPIGKGEELIRYILSQQIINQEIIIEFIEGVQTGKIVPFYKSQPIPDEDANDIIKVIVGQNFKQKIIDNQNDFLVLFYASWCGKSKEFEPKYQQLAKLLKPNKNLTLTKIEGSENDIPEIYYKGFPTLFVFQSLNKQQPFIYEGKMEVDEILNWLKEKINYQLILQKEEF</sequence>
<dbReference type="SUPFAM" id="SSF52833">
    <property type="entry name" value="Thioredoxin-like"/>
    <property type="match status" value="2"/>
</dbReference>
<feature type="domain" description="Thioredoxin" evidence="2">
    <location>
        <begin position="187"/>
        <end position="316"/>
    </location>
</feature>
<name>G0R4T8_ICHMU</name>
<reference evidence="3 4" key="1">
    <citation type="submission" date="2011-07" db="EMBL/GenBank/DDBJ databases">
        <authorList>
            <person name="Coyne R."/>
            <person name="Brami D."/>
            <person name="Johnson J."/>
            <person name="Hostetler J."/>
            <person name="Hannick L."/>
            <person name="Clark T."/>
            <person name="Cassidy-Hanley D."/>
            <person name="Inman J."/>
        </authorList>
    </citation>
    <scope>NUCLEOTIDE SEQUENCE [LARGE SCALE GENOMIC DNA]</scope>
    <source>
        <strain evidence="3 4">G5</strain>
    </source>
</reference>
<protein>
    <submittedName>
        <fullName evidence="3">Thioredoxin family protein, putative</fullName>
        <ecNumber evidence="3">2.4.1.119</ecNumber>
    </submittedName>
</protein>
<dbReference type="Gene3D" id="3.40.30.10">
    <property type="entry name" value="Glutaredoxin"/>
    <property type="match status" value="3"/>
</dbReference>
<evidence type="ECO:0000259" key="2">
    <source>
        <dbReference type="PROSITE" id="PS51352"/>
    </source>
</evidence>
<dbReference type="InterPro" id="IPR036249">
    <property type="entry name" value="Thioredoxin-like_sf"/>
</dbReference>
<organism evidence="3 4">
    <name type="scientific">Ichthyophthirius multifiliis</name>
    <name type="common">White spot disease agent</name>
    <name type="synonym">Ich</name>
    <dbReference type="NCBI Taxonomy" id="5932"/>
    <lineage>
        <taxon>Eukaryota</taxon>
        <taxon>Sar</taxon>
        <taxon>Alveolata</taxon>
        <taxon>Ciliophora</taxon>
        <taxon>Intramacronucleata</taxon>
        <taxon>Oligohymenophorea</taxon>
        <taxon>Hymenostomatida</taxon>
        <taxon>Ophryoglenina</taxon>
        <taxon>Ichthyophthirius</taxon>
    </lineage>
</organism>
<dbReference type="PROSITE" id="PS51352">
    <property type="entry name" value="THIOREDOXIN_2"/>
    <property type="match status" value="1"/>
</dbReference>
<accession>G0R4T8</accession>
<dbReference type="Pfam" id="PF13848">
    <property type="entry name" value="Thioredoxin_6"/>
    <property type="match status" value="1"/>
</dbReference>
<dbReference type="Pfam" id="PF00085">
    <property type="entry name" value="Thioredoxin"/>
    <property type="match status" value="1"/>
</dbReference>
<comment type="similarity">
    <text evidence="1">Belongs to the protein disulfide isomerase family.</text>
</comment>
<dbReference type="EMBL" id="GL984355">
    <property type="protein sequence ID" value="EGR27526.1"/>
    <property type="molecule type" value="Genomic_DNA"/>
</dbReference>
<dbReference type="GO" id="GO:0006457">
    <property type="term" value="P:protein folding"/>
    <property type="evidence" value="ECO:0007669"/>
    <property type="project" value="TreeGrafter"/>
</dbReference>
<dbReference type="InParanoid" id="G0R4T8"/>
<keyword evidence="3" id="KW-0808">Transferase</keyword>
<evidence type="ECO:0000256" key="1">
    <source>
        <dbReference type="ARBA" id="ARBA00006347"/>
    </source>
</evidence>
<dbReference type="AlphaFoldDB" id="G0R4T8"/>